<dbReference type="PANTHER" id="PTHR11409">
    <property type="entry name" value="ADENOSINE DEAMINASE"/>
    <property type="match status" value="1"/>
</dbReference>
<dbReference type="PANTHER" id="PTHR11409:SF39">
    <property type="entry name" value="ADENOSINE DEAMINASE 2"/>
    <property type="match status" value="1"/>
</dbReference>
<dbReference type="Gene3D" id="3.20.20.140">
    <property type="entry name" value="Metal-dependent hydrolases"/>
    <property type="match status" value="1"/>
</dbReference>
<dbReference type="EMBL" id="BLQM01000260">
    <property type="protein sequence ID" value="GMH79029.1"/>
    <property type="molecule type" value="Genomic_DNA"/>
</dbReference>
<sequence>MPLSHALLHTLLLLSLSCLASATPPFSSKASYLSLRQDILDKASALAFDGGTILSPIEQLLDAKLISTRDQYIRSTKQEHTFEPHHYFYEWDLQKLHQTQLWKVMESLPKGSALHLHSGSSGSVDWIVEEGILMDGGHVYWDEDDLTRCIEPIGGAEIECGSTGTAAPLIKGTMAFYPQNATAPKGFYCAKHLSTTDADFASKLRALLTSNESLKNMDSAQAWEVFNKIFVRVGPAMSFRPFYFNYLINTFQVHLDDNVQHIEIRSLVGTNGLGDLFDFNNDGSSSSSSSSSIMIYSGDEVVDTYRQALTQFQEEVSDGFTMKLIISSLRVLDPETIEGDVQEAVDLFMRNPDLIIGFDLVAEEDPNHRTLDYLDVWMELMKHEEKLGLELPLYFHDGESNDRNNTNMIDAVMLGSKRIGHGTNSYFFPVLFDQMREQGVVLEVNPISNQILRYVDNLELHPVNGFLAEGLNVVIAADDPGAFGYTGLSYDWWAGLVAFQLDLRSLKQLSMNSLEFSGLEGDELEVAMGRWVTAWDAWVQRWAEDL</sequence>
<dbReference type="InterPro" id="IPR001365">
    <property type="entry name" value="A_deaminase_dom"/>
</dbReference>
<dbReference type="GO" id="GO:0006154">
    <property type="term" value="P:adenosine catabolic process"/>
    <property type="evidence" value="ECO:0007669"/>
    <property type="project" value="TreeGrafter"/>
</dbReference>
<evidence type="ECO:0000256" key="3">
    <source>
        <dbReference type="ARBA" id="ARBA00022723"/>
    </source>
</evidence>
<dbReference type="GO" id="GO:0046872">
    <property type="term" value="F:metal ion binding"/>
    <property type="evidence" value="ECO:0007669"/>
    <property type="project" value="UniProtKB-KW"/>
</dbReference>
<keyword evidence="3" id="KW-0479">Metal-binding</keyword>
<evidence type="ECO:0000256" key="5">
    <source>
        <dbReference type="ARBA" id="ARBA00022801"/>
    </source>
</evidence>
<dbReference type="Pfam" id="PF00962">
    <property type="entry name" value="A_deaminase"/>
    <property type="match status" value="1"/>
</dbReference>
<dbReference type="SUPFAM" id="SSF51556">
    <property type="entry name" value="Metallo-dependent hydrolases"/>
    <property type="match status" value="1"/>
</dbReference>
<keyword evidence="5" id="KW-0378">Hydrolase</keyword>
<evidence type="ECO:0000313" key="8">
    <source>
        <dbReference type="EMBL" id="GMH79029.1"/>
    </source>
</evidence>
<comment type="pathway">
    <text evidence="2">Purine metabolism; purine nucleoside salvage.</text>
</comment>
<keyword evidence="4" id="KW-0660">Purine salvage</keyword>
<dbReference type="Proteomes" id="UP001162640">
    <property type="component" value="Unassembled WGS sequence"/>
</dbReference>
<proteinExistence type="predicted"/>
<name>A0A9W7B327_9STRA</name>
<accession>A0A9W7B327</accession>
<evidence type="ECO:0000256" key="2">
    <source>
        <dbReference type="ARBA" id="ARBA00005058"/>
    </source>
</evidence>
<gene>
    <name evidence="8" type="ORF">TL16_g08009</name>
</gene>
<feature type="domain" description="Adenosine deaminase" evidence="7">
    <location>
        <begin position="297"/>
        <end position="523"/>
    </location>
</feature>
<protein>
    <recommendedName>
        <fullName evidence="7">Adenosine deaminase domain-containing protein</fullName>
    </recommendedName>
</protein>
<keyword evidence="6" id="KW-0732">Signal</keyword>
<evidence type="ECO:0000256" key="6">
    <source>
        <dbReference type="SAM" id="SignalP"/>
    </source>
</evidence>
<evidence type="ECO:0000313" key="9">
    <source>
        <dbReference type="Proteomes" id="UP001162640"/>
    </source>
</evidence>
<dbReference type="InterPro" id="IPR006330">
    <property type="entry name" value="Ado/ade_deaminase"/>
</dbReference>
<feature type="chain" id="PRO_5040784849" description="Adenosine deaminase domain-containing protein" evidence="6">
    <location>
        <begin position="23"/>
        <end position="546"/>
    </location>
</feature>
<dbReference type="InterPro" id="IPR032466">
    <property type="entry name" value="Metal_Hydrolase"/>
</dbReference>
<dbReference type="GO" id="GO:0046103">
    <property type="term" value="P:inosine biosynthetic process"/>
    <property type="evidence" value="ECO:0007669"/>
    <property type="project" value="TreeGrafter"/>
</dbReference>
<evidence type="ECO:0000259" key="7">
    <source>
        <dbReference type="Pfam" id="PF00962"/>
    </source>
</evidence>
<feature type="signal peptide" evidence="6">
    <location>
        <begin position="1"/>
        <end position="22"/>
    </location>
</feature>
<evidence type="ECO:0000256" key="4">
    <source>
        <dbReference type="ARBA" id="ARBA00022726"/>
    </source>
</evidence>
<comment type="cofactor">
    <cofactor evidence="1">
        <name>Zn(2+)</name>
        <dbReference type="ChEBI" id="CHEBI:29105"/>
    </cofactor>
</comment>
<evidence type="ECO:0000256" key="1">
    <source>
        <dbReference type="ARBA" id="ARBA00001947"/>
    </source>
</evidence>
<organism evidence="8 9">
    <name type="scientific">Triparma laevis f. inornata</name>
    <dbReference type="NCBI Taxonomy" id="1714386"/>
    <lineage>
        <taxon>Eukaryota</taxon>
        <taxon>Sar</taxon>
        <taxon>Stramenopiles</taxon>
        <taxon>Ochrophyta</taxon>
        <taxon>Bolidophyceae</taxon>
        <taxon>Parmales</taxon>
        <taxon>Triparmaceae</taxon>
        <taxon>Triparma</taxon>
    </lineage>
</organism>
<dbReference type="AlphaFoldDB" id="A0A9W7B327"/>
<dbReference type="GO" id="GO:0006166">
    <property type="term" value="P:purine ribonucleoside salvage"/>
    <property type="evidence" value="ECO:0007669"/>
    <property type="project" value="UniProtKB-KW"/>
</dbReference>
<comment type="caution">
    <text evidence="8">The sequence shown here is derived from an EMBL/GenBank/DDBJ whole genome shotgun (WGS) entry which is preliminary data.</text>
</comment>
<dbReference type="GO" id="GO:0004000">
    <property type="term" value="F:adenosine deaminase activity"/>
    <property type="evidence" value="ECO:0007669"/>
    <property type="project" value="TreeGrafter"/>
</dbReference>
<reference evidence="9" key="1">
    <citation type="journal article" date="2023" name="Commun. Biol.">
        <title>Genome analysis of Parmales, the sister group of diatoms, reveals the evolutionary specialization of diatoms from phago-mixotrophs to photoautotrophs.</title>
        <authorList>
            <person name="Ban H."/>
            <person name="Sato S."/>
            <person name="Yoshikawa S."/>
            <person name="Yamada K."/>
            <person name="Nakamura Y."/>
            <person name="Ichinomiya M."/>
            <person name="Sato N."/>
            <person name="Blanc-Mathieu R."/>
            <person name="Endo H."/>
            <person name="Kuwata A."/>
            <person name="Ogata H."/>
        </authorList>
    </citation>
    <scope>NUCLEOTIDE SEQUENCE [LARGE SCALE GENOMIC DNA]</scope>
</reference>